<feature type="transmembrane region" description="Helical" evidence="1">
    <location>
        <begin position="124"/>
        <end position="145"/>
    </location>
</feature>
<evidence type="ECO:0000256" key="1">
    <source>
        <dbReference type="SAM" id="Phobius"/>
    </source>
</evidence>
<dbReference type="RefSeq" id="WP_156230914.1">
    <property type="nucleotide sequence ID" value="NZ_CP046455.1"/>
</dbReference>
<accession>A0A6B8W7Z3</accession>
<feature type="transmembrane region" description="Helical" evidence="1">
    <location>
        <begin position="157"/>
        <end position="181"/>
    </location>
</feature>
<proteinExistence type="predicted"/>
<keyword evidence="3" id="KW-1185">Reference proteome</keyword>
<keyword evidence="1" id="KW-1133">Transmembrane helix</keyword>
<feature type="transmembrane region" description="Helical" evidence="1">
    <location>
        <begin position="68"/>
        <end position="89"/>
    </location>
</feature>
<dbReference type="GO" id="GO:0016020">
    <property type="term" value="C:membrane"/>
    <property type="evidence" value="ECO:0007669"/>
    <property type="project" value="UniProtKB-SubCell"/>
</dbReference>
<dbReference type="KEGG" id="cok:COCCU_07405"/>
<evidence type="ECO:0000313" key="2">
    <source>
        <dbReference type="EMBL" id="QGU07415.1"/>
    </source>
</evidence>
<protein>
    <recommendedName>
        <fullName evidence="4">TspO/MBR family protein</fullName>
    </recommendedName>
</protein>
<gene>
    <name evidence="2" type="ORF">COCCU_07405</name>
</gene>
<feature type="transmembrane region" description="Helical" evidence="1">
    <location>
        <begin position="242"/>
        <end position="263"/>
    </location>
</feature>
<name>A0A6B8W7Z3_9CORY</name>
<dbReference type="Proteomes" id="UP000424462">
    <property type="component" value="Chromosome"/>
</dbReference>
<dbReference type="Gene3D" id="1.20.1260.100">
    <property type="entry name" value="TspO/MBR protein"/>
    <property type="match status" value="1"/>
</dbReference>
<dbReference type="AlphaFoldDB" id="A0A6B8W7Z3"/>
<organism evidence="2 3">
    <name type="scientific">Corynebacterium occultum</name>
    <dbReference type="NCBI Taxonomy" id="2675219"/>
    <lineage>
        <taxon>Bacteria</taxon>
        <taxon>Bacillati</taxon>
        <taxon>Actinomycetota</taxon>
        <taxon>Actinomycetes</taxon>
        <taxon>Mycobacteriales</taxon>
        <taxon>Corynebacteriaceae</taxon>
        <taxon>Corynebacterium</taxon>
    </lineage>
</organism>
<dbReference type="InterPro" id="IPR038330">
    <property type="entry name" value="TspO/MBR-related_sf"/>
</dbReference>
<dbReference type="EMBL" id="CP046455">
    <property type="protein sequence ID" value="QGU07415.1"/>
    <property type="molecule type" value="Genomic_DNA"/>
</dbReference>
<evidence type="ECO:0000313" key="3">
    <source>
        <dbReference type="Proteomes" id="UP000424462"/>
    </source>
</evidence>
<reference evidence="2 3" key="1">
    <citation type="submission" date="2019-11" db="EMBL/GenBank/DDBJ databases">
        <title>Complete genome sequence of Corynebacterium kalinowskii 1959, a novel Corynebacterium species isolated from soil of a small paddock in Vilsendorf, Germany.</title>
        <authorList>
            <person name="Schaffert L."/>
            <person name="Ruwe M."/>
            <person name="Milse J."/>
            <person name="Hanuschka K."/>
            <person name="Ortseifen V."/>
            <person name="Droste J."/>
            <person name="Brandt D."/>
            <person name="Schlueter L."/>
            <person name="Kutter Y."/>
            <person name="Vinke S."/>
            <person name="Viehoefer P."/>
            <person name="Jacob L."/>
            <person name="Luebke N.-C."/>
            <person name="Schulte-Berndt E."/>
            <person name="Hain C."/>
            <person name="Linder M."/>
            <person name="Schmidt P."/>
            <person name="Wollenschlaeger L."/>
            <person name="Luttermann T."/>
            <person name="Thieme E."/>
            <person name="Hassa J."/>
            <person name="Haak M."/>
            <person name="Wittchen M."/>
            <person name="Mentz A."/>
            <person name="Persicke M."/>
            <person name="Busche T."/>
            <person name="Ruckert C."/>
        </authorList>
    </citation>
    <scope>NUCLEOTIDE SEQUENCE [LARGE SCALE GENOMIC DNA]</scope>
    <source>
        <strain evidence="2 3">2039</strain>
    </source>
</reference>
<keyword evidence="1" id="KW-0472">Membrane</keyword>
<keyword evidence="1" id="KW-0812">Transmembrane</keyword>
<evidence type="ECO:0008006" key="4">
    <source>
        <dbReference type="Google" id="ProtNLM"/>
    </source>
</evidence>
<feature type="transmembrane region" description="Helical" evidence="1">
    <location>
        <begin position="20"/>
        <end position="48"/>
    </location>
</feature>
<feature type="transmembrane region" description="Helical" evidence="1">
    <location>
        <begin position="193"/>
        <end position="213"/>
    </location>
</feature>
<sequence>MKNPTANNSTQTSTPSQGWILPLIVLIGVAVAIVAAFLGSGAIVGTPINQAAGGALSADSTPLAPAGPAFRIWSVIYLGLAGYAFWQLSGTARRSAREHSLRPWALLSVLLNAAWIWMVQLGLLFASVVVIVLLLAVLIKIMYLLGAPRTAGWVELILTDGTFGLYFGWVLVATFANIWAWLAALEVDLFRQVSLGVVGIIVAGVLGILIAVLDGGRVAPALATAWGLGWIAVARTEGQYEAAVLTWSAAAAALLILLATAAARFRRTTPRP</sequence>